<gene>
    <name evidence="2" type="ORF">SAMN05216463_10174</name>
</gene>
<dbReference type="EMBL" id="FRBD01000001">
    <property type="protein sequence ID" value="SHK27246.1"/>
    <property type="molecule type" value="Genomic_DNA"/>
</dbReference>
<sequence length="198" mass="22426">MKITKFIPLAMFLVVLLASCQSRESKINKLVSSHLEQSLENPQNLKVLEIAEPDSAFGLNYFTKQEQAYMLGTVTNVTKVLMERTEYMTKPDLDDAYTMTLADLEMRMSTGLFSGMLGDCKKGAWSGWKVRVTYICKSKYGCMYKAQRWYFLDKDCQTVIRSFDLPIVETSKADKTTKSATKKKQGNTASKIMLSTGK</sequence>
<feature type="region of interest" description="Disordered" evidence="1">
    <location>
        <begin position="176"/>
        <end position="198"/>
    </location>
</feature>
<dbReference type="PROSITE" id="PS51257">
    <property type="entry name" value="PROKAR_LIPOPROTEIN"/>
    <property type="match status" value="1"/>
</dbReference>
<organism evidence="2 3">
    <name type="scientific">Xylanibacter ruminicola</name>
    <name type="common">Prevotella ruminicola</name>
    <dbReference type="NCBI Taxonomy" id="839"/>
    <lineage>
        <taxon>Bacteria</taxon>
        <taxon>Pseudomonadati</taxon>
        <taxon>Bacteroidota</taxon>
        <taxon>Bacteroidia</taxon>
        <taxon>Bacteroidales</taxon>
        <taxon>Prevotellaceae</taxon>
        <taxon>Xylanibacter</taxon>
    </lineage>
</organism>
<accession>A0A1M6R487</accession>
<dbReference type="OrthoDB" id="1068058at2"/>
<reference evidence="2 3" key="1">
    <citation type="submission" date="2016-11" db="EMBL/GenBank/DDBJ databases">
        <authorList>
            <person name="Jaros S."/>
            <person name="Januszkiewicz K."/>
            <person name="Wedrychowicz H."/>
        </authorList>
    </citation>
    <scope>NUCLEOTIDE SEQUENCE [LARGE SCALE GENOMIC DNA]</scope>
    <source>
        <strain evidence="2 3">KHT3</strain>
    </source>
</reference>
<dbReference type="AlphaFoldDB" id="A0A1M6R487"/>
<evidence type="ECO:0000313" key="3">
    <source>
        <dbReference type="Proteomes" id="UP000184130"/>
    </source>
</evidence>
<protein>
    <recommendedName>
        <fullName evidence="4">Lipoprotein</fullName>
    </recommendedName>
</protein>
<dbReference type="RefSeq" id="WP_073203577.1">
    <property type="nucleotide sequence ID" value="NZ_FRBD01000001.1"/>
</dbReference>
<evidence type="ECO:0008006" key="4">
    <source>
        <dbReference type="Google" id="ProtNLM"/>
    </source>
</evidence>
<proteinExistence type="predicted"/>
<evidence type="ECO:0000313" key="2">
    <source>
        <dbReference type="EMBL" id="SHK27246.1"/>
    </source>
</evidence>
<name>A0A1M6R487_XYLRU</name>
<dbReference type="Proteomes" id="UP000184130">
    <property type="component" value="Unassembled WGS sequence"/>
</dbReference>
<evidence type="ECO:0000256" key="1">
    <source>
        <dbReference type="SAM" id="MobiDB-lite"/>
    </source>
</evidence>